<dbReference type="PANTHER" id="PTHR45616:SF18">
    <property type="entry name" value="KERATIN, TYPE II CYTOSKELETAL 78"/>
    <property type="match status" value="1"/>
</dbReference>
<evidence type="ECO:0000259" key="6">
    <source>
        <dbReference type="PROSITE" id="PS51842"/>
    </source>
</evidence>
<dbReference type="GO" id="GO:0005615">
    <property type="term" value="C:extracellular space"/>
    <property type="evidence" value="ECO:0007669"/>
    <property type="project" value="TreeGrafter"/>
</dbReference>
<dbReference type="AlphaFoldDB" id="A0A8C2LSP9"/>
<dbReference type="FunFam" id="1.20.5.500:FF:000001">
    <property type="entry name" value="Type II keratin 23"/>
    <property type="match status" value="1"/>
</dbReference>
<dbReference type="Gene3D" id="1.20.5.1160">
    <property type="entry name" value="Vasodilator-stimulated phosphoprotein"/>
    <property type="match status" value="1"/>
</dbReference>
<evidence type="ECO:0000313" key="7">
    <source>
        <dbReference type="Ensembl" id="ENSCGRP00001009107.1"/>
    </source>
</evidence>
<proteinExistence type="inferred from homology"/>
<reference evidence="7" key="2">
    <citation type="submission" date="2025-09" db="UniProtKB">
        <authorList>
            <consortium name="Ensembl"/>
        </authorList>
    </citation>
    <scope>IDENTIFICATION</scope>
</reference>
<evidence type="ECO:0000256" key="3">
    <source>
        <dbReference type="ARBA" id="ARBA00023054"/>
    </source>
</evidence>
<dbReference type="SMART" id="SM01391">
    <property type="entry name" value="Filament"/>
    <property type="match status" value="1"/>
</dbReference>
<evidence type="ECO:0000256" key="5">
    <source>
        <dbReference type="SAM" id="Coils"/>
    </source>
</evidence>
<evidence type="ECO:0000256" key="4">
    <source>
        <dbReference type="ARBA" id="ARBA00061646"/>
    </source>
</evidence>
<dbReference type="Gene3D" id="1.20.5.170">
    <property type="match status" value="1"/>
</dbReference>
<organism evidence="7 8">
    <name type="scientific">Cricetulus griseus</name>
    <name type="common">Chinese hamster</name>
    <name type="synonym">Cricetulus barabensis griseus</name>
    <dbReference type="NCBI Taxonomy" id="10029"/>
    <lineage>
        <taxon>Eukaryota</taxon>
        <taxon>Metazoa</taxon>
        <taxon>Chordata</taxon>
        <taxon>Craniata</taxon>
        <taxon>Vertebrata</taxon>
        <taxon>Euteleostomi</taxon>
        <taxon>Mammalia</taxon>
        <taxon>Eutheria</taxon>
        <taxon>Euarchontoglires</taxon>
        <taxon>Glires</taxon>
        <taxon>Rodentia</taxon>
        <taxon>Myomorpha</taxon>
        <taxon>Muroidea</taxon>
        <taxon>Cricetidae</taxon>
        <taxon>Cricetinae</taxon>
        <taxon>Cricetulus</taxon>
    </lineage>
</organism>
<dbReference type="GO" id="GO:0030280">
    <property type="term" value="F:structural constituent of skin epidermis"/>
    <property type="evidence" value="ECO:0007669"/>
    <property type="project" value="TreeGrafter"/>
</dbReference>
<name>A0A8C2LSP9_CRIGR</name>
<accession>A0A8C2LSP9</accession>
<dbReference type="PANTHER" id="PTHR45616">
    <property type="entry name" value="GATA-TYPE DOMAIN-CONTAINING PROTEIN"/>
    <property type="match status" value="1"/>
</dbReference>
<dbReference type="PROSITE" id="PS51842">
    <property type="entry name" value="IF_ROD_2"/>
    <property type="match status" value="1"/>
</dbReference>
<sequence length="847" mass="90286">MSLSPCRTQRGFSARSACSAFSGARGRAGFSSRSLSSSRRCRGSSCERVWGAEARQGLRFGRGSGGPGLSQCPPGGIQAVTVNQSLLTPLKIEVDPQFQVVKTQETQEIRTLNNQFASFIDKVRFLEQQNKVLETKWELLQQLQGNRSPQGLEPIFEACLARLRQQLEELQRERGALDSELKTYQDQEDEYKSKYDQEAHKHALVQNDFVVLKKDVDEVFQSKMDLEGKLESLREYVCFLTRLYEEELGQLQTQADDMSVVLSMDNNRCLDFSDIIAEVRARYEEITQTSKAEAEAVFQTKYQELQASAQLQGDSMKEVRMQISQLRQTIQKLQSQISSLKMQNGTLQSAIADAEQHGEMALRDAQAKLDELETALRTAKQDMAQMLREYQELMGTKLSLDVEIAMYRRLLESEECRISKEYTSQVTVCEYEGPLRVGLPCGAEGLVVTLVLSWQPRVVVPGGVGGGQVVIPGRIGGGQMIVPGRIGGGQVVIPGRINGGQMVIPGRVDGGQKVIPGRVDGGQVVKPGEDCRGQMVKPGGVDGGQMVIPGRVDGGQMVIPGRVDGGQMVIPGRVDGGQKVIPGIVDGGQMVMPGGIDEGQVIVPGEDCRGQMAMPRGDCRGQNVIPGRVDGGQMVMPGGDCRGQIVMSGGDCGGQMVMPGGVDGGQMVMPGGDCRGQMVIPGGDCRGQMVMPGRDCGGQNFIPGRVDGGQMVIPGGDCRGQMVMSGGDCGGQMVMSGGDCGGQMVMSGGDCGGQMVTPGGDCRGQMVVPGGVGDGTCGLRGWKGSFGSRGCSSIVTGGFDVPQGSGCSPSMSSCSVSGSGFSSGSGSCCRTILKKTVESSRKTSVIY</sequence>
<dbReference type="GO" id="GO:0031424">
    <property type="term" value="P:keratinization"/>
    <property type="evidence" value="ECO:0007669"/>
    <property type="project" value="TreeGrafter"/>
</dbReference>
<dbReference type="Pfam" id="PF00038">
    <property type="entry name" value="Filament"/>
    <property type="match status" value="1"/>
</dbReference>
<dbReference type="GO" id="GO:0045095">
    <property type="term" value="C:keratin filament"/>
    <property type="evidence" value="ECO:0007669"/>
    <property type="project" value="InterPro"/>
</dbReference>
<evidence type="ECO:0000256" key="1">
    <source>
        <dbReference type="ARBA" id="ARBA00022744"/>
    </source>
</evidence>
<dbReference type="GO" id="GO:0001533">
    <property type="term" value="C:cornified envelope"/>
    <property type="evidence" value="ECO:0007669"/>
    <property type="project" value="Ensembl"/>
</dbReference>
<dbReference type="InterPro" id="IPR032444">
    <property type="entry name" value="Keratin_2_head"/>
</dbReference>
<evidence type="ECO:0000313" key="8">
    <source>
        <dbReference type="Proteomes" id="UP000694386"/>
    </source>
</evidence>
<dbReference type="Proteomes" id="UP000694386">
    <property type="component" value="Unplaced"/>
</dbReference>
<dbReference type="Gene3D" id="1.20.5.500">
    <property type="entry name" value="Single helix bin"/>
    <property type="match status" value="1"/>
</dbReference>
<dbReference type="Pfam" id="PF16208">
    <property type="entry name" value="Keratin_2_head"/>
    <property type="match status" value="1"/>
</dbReference>
<dbReference type="InterPro" id="IPR039008">
    <property type="entry name" value="IF_rod_dom"/>
</dbReference>
<keyword evidence="1" id="KW-0416">Keratin</keyword>
<reference evidence="7" key="1">
    <citation type="submission" date="2025-08" db="UniProtKB">
        <authorList>
            <consortium name="Ensembl"/>
        </authorList>
    </citation>
    <scope>IDENTIFICATION</scope>
</reference>
<dbReference type="SUPFAM" id="SSF64593">
    <property type="entry name" value="Intermediate filament protein, coiled coil region"/>
    <property type="match status" value="2"/>
</dbReference>
<dbReference type="InterPro" id="IPR003054">
    <property type="entry name" value="Keratin_II"/>
</dbReference>
<evidence type="ECO:0000256" key="2">
    <source>
        <dbReference type="ARBA" id="ARBA00022754"/>
    </source>
</evidence>
<dbReference type="PRINTS" id="PR01276">
    <property type="entry name" value="TYPE2KERATIN"/>
</dbReference>
<keyword evidence="2" id="KW-0403">Intermediate filament</keyword>
<dbReference type="GO" id="GO:0045109">
    <property type="term" value="P:intermediate filament organization"/>
    <property type="evidence" value="ECO:0007669"/>
    <property type="project" value="TreeGrafter"/>
</dbReference>
<feature type="coiled-coil region" evidence="5">
    <location>
        <begin position="160"/>
        <end position="187"/>
    </location>
</feature>
<dbReference type="FunFam" id="1.20.5.170:FF:000004">
    <property type="entry name" value="Keratin, type II cytoskeletal 5"/>
    <property type="match status" value="1"/>
</dbReference>
<dbReference type="FunFam" id="1.20.5.1160:FF:000001">
    <property type="entry name" value="Keratin type II"/>
    <property type="match status" value="1"/>
</dbReference>
<feature type="coiled-coil region" evidence="5">
    <location>
        <begin position="316"/>
        <end position="396"/>
    </location>
</feature>
<comment type="similarity">
    <text evidence="4">Belongs to the intermediate filament family.</text>
</comment>
<keyword evidence="3 5" id="KW-0175">Coiled coil</keyword>
<dbReference type="Ensembl" id="ENSCGRT00001013283.1">
    <property type="protein sequence ID" value="ENSCGRP00001009107.1"/>
    <property type="gene ID" value="ENSCGRG00001011258.1"/>
</dbReference>
<feature type="domain" description="IF rod" evidence="6">
    <location>
        <begin position="105"/>
        <end position="418"/>
    </location>
</feature>
<protein>
    <submittedName>
        <fullName evidence="7">Keratin 78</fullName>
    </submittedName>
</protein>